<dbReference type="EMBL" id="MW067222">
    <property type="protein sequence ID" value="QRW36473.1"/>
    <property type="molecule type" value="Genomic_DNA"/>
</dbReference>
<feature type="transmembrane region" description="Helical" evidence="9">
    <location>
        <begin position="108"/>
        <end position="131"/>
    </location>
</feature>
<dbReference type="PANTHER" id="PTHR11432:SF3">
    <property type="entry name" value="NADH-UBIQUINONE OXIDOREDUCTASE CHAIN 1"/>
    <property type="match status" value="1"/>
</dbReference>
<keyword evidence="7" id="KW-0520">NAD</keyword>
<evidence type="ECO:0000256" key="3">
    <source>
        <dbReference type="ARBA" id="ARBA00021009"/>
    </source>
</evidence>
<dbReference type="EMBL" id="MW067226">
    <property type="protein sequence ID" value="QRW36521.1"/>
    <property type="molecule type" value="Genomic_DNA"/>
</dbReference>
<evidence type="ECO:0000256" key="9">
    <source>
        <dbReference type="SAM" id="Phobius"/>
    </source>
</evidence>
<reference evidence="10" key="1">
    <citation type="journal article" date="2006" name="Mol. Phylogenet. Evol.">
        <title>The complete mitochondrial genomes of Schistosoma haematobium and Schistosoma spindale and the evolutionary history of mitochondrial genome changes among parasitic flatworms.</title>
        <authorList>
            <person name="Littlewood D.T."/>
            <person name="Lockyer A.E."/>
            <person name="Webster B.L."/>
            <person name="Johnston D.A."/>
            <person name="Le T.H."/>
        </authorList>
    </citation>
    <scope>NUCLEOTIDE SEQUENCE</scope>
</reference>
<feature type="transmembrane region" description="Helical" evidence="9">
    <location>
        <begin position="76"/>
        <end position="96"/>
    </location>
</feature>
<dbReference type="EMBL" id="MW067227">
    <property type="protein sequence ID" value="QRW36533.1"/>
    <property type="molecule type" value="Genomic_DNA"/>
</dbReference>
<proteinExistence type="inferred from homology"/>
<comment type="similarity">
    <text evidence="2 7">Belongs to the complex I subunit 1 family.</text>
</comment>
<dbReference type="InterPro" id="IPR001694">
    <property type="entry name" value="NADH_UbQ_OxRdtase_su1/FPO"/>
</dbReference>
<evidence type="ECO:0000256" key="7">
    <source>
        <dbReference type="RuleBase" id="RU000471"/>
    </source>
</evidence>
<feature type="transmembrane region" description="Helical" evidence="9">
    <location>
        <begin position="6"/>
        <end position="29"/>
    </location>
</feature>
<name>Q1I0N8_SCHHA</name>
<dbReference type="GO" id="GO:0009060">
    <property type="term" value="P:aerobic respiration"/>
    <property type="evidence" value="ECO:0007669"/>
    <property type="project" value="TreeGrafter"/>
</dbReference>
<feature type="transmembrane region" description="Helical" evidence="9">
    <location>
        <begin position="273"/>
        <end position="296"/>
    </location>
</feature>
<evidence type="ECO:0000256" key="5">
    <source>
        <dbReference type="ARBA" id="ARBA00022989"/>
    </source>
</evidence>
<keyword evidence="6 9" id="KW-0472">Membrane</keyword>
<reference evidence="11" key="3">
    <citation type="journal article" date="2021" name="Int. J. Mol. Sci.">
        <title>Nanopore Sequencing Resolves Elusive Long Tandem-Repeat Regions in Mitochondrial Genomes.</title>
        <authorList>
            <person name="Kinkar L."/>
            <person name="Gasser R.B."/>
            <person name="Webster B.L."/>
            <person name="Rollinson D."/>
            <person name="Littlewood D.T.J."/>
            <person name="Chang B.C.H."/>
            <person name="Stroehlein A.J."/>
            <person name="Korhonen P.K."/>
            <person name="Young N.D."/>
        </authorList>
    </citation>
    <scope>NUCLEOTIDE SEQUENCE</scope>
</reference>
<dbReference type="EMBL" id="MW067225">
    <property type="protein sequence ID" value="QRW36509.1"/>
    <property type="molecule type" value="Genomic_DNA"/>
</dbReference>
<evidence type="ECO:0000256" key="2">
    <source>
        <dbReference type="ARBA" id="ARBA00010535"/>
    </source>
</evidence>
<dbReference type="EMBL" id="DQ157222">
    <property type="protein sequence ID" value="AAZ57313.1"/>
    <property type="molecule type" value="Genomic_DNA"/>
</dbReference>
<dbReference type="EMBL" id="MW067224">
    <property type="protein sequence ID" value="QRW36497.1"/>
    <property type="molecule type" value="Genomic_DNA"/>
</dbReference>
<keyword evidence="8 10" id="KW-0496">Mitochondrion</keyword>
<keyword evidence="8" id="KW-0830">Ubiquinone</keyword>
<evidence type="ECO:0000313" key="11">
    <source>
        <dbReference type="EMBL" id="QRW36473.1"/>
    </source>
</evidence>
<evidence type="ECO:0000256" key="4">
    <source>
        <dbReference type="ARBA" id="ARBA00022692"/>
    </source>
</evidence>
<evidence type="ECO:0000256" key="8">
    <source>
        <dbReference type="RuleBase" id="RU000473"/>
    </source>
</evidence>
<feature type="transmembrane region" description="Helical" evidence="9">
    <location>
        <begin position="213"/>
        <end position="236"/>
    </location>
</feature>
<geneLocation type="mitochondrion" evidence="10"/>
<organism evidence="10">
    <name type="scientific">Schistosoma haematobium</name>
    <name type="common">Blood fluke</name>
    <dbReference type="NCBI Taxonomy" id="6185"/>
    <lineage>
        <taxon>Eukaryota</taxon>
        <taxon>Metazoa</taxon>
        <taxon>Spiralia</taxon>
        <taxon>Lophotrochozoa</taxon>
        <taxon>Platyhelminthes</taxon>
        <taxon>Trematoda</taxon>
        <taxon>Digenea</taxon>
        <taxon>Strigeidida</taxon>
        <taxon>Schistosomatoidea</taxon>
        <taxon>Schistosomatidae</taxon>
        <taxon>Schistosoma</taxon>
    </lineage>
</organism>
<comment type="subcellular location">
    <subcellularLocation>
        <location evidence="1">Membrane</location>
        <topology evidence="1">Multi-pass membrane protein</topology>
    </subcellularLocation>
    <subcellularLocation>
        <location evidence="7">Mitochondrion inner membrane</location>
        <topology evidence="7">Multi-pass membrane protein</topology>
    </subcellularLocation>
</comment>
<feature type="transmembrane region" description="Helical" evidence="9">
    <location>
        <begin position="171"/>
        <end position="192"/>
    </location>
</feature>
<dbReference type="EC" id="7.1.1.2" evidence="8"/>
<evidence type="ECO:0000256" key="6">
    <source>
        <dbReference type="ARBA" id="ARBA00023136"/>
    </source>
</evidence>
<dbReference type="EMBL" id="MW067223">
    <property type="protein sequence ID" value="QRW36485.1"/>
    <property type="molecule type" value="Genomic_DNA"/>
</dbReference>
<dbReference type="GO" id="GO:0005743">
    <property type="term" value="C:mitochondrial inner membrane"/>
    <property type="evidence" value="ECO:0007669"/>
    <property type="project" value="UniProtKB-SubCell"/>
</dbReference>
<dbReference type="GO" id="GO:0008137">
    <property type="term" value="F:NADH dehydrogenase (ubiquinone) activity"/>
    <property type="evidence" value="ECO:0007669"/>
    <property type="project" value="UniProtKB-EC"/>
</dbReference>
<dbReference type="GO" id="GO:0003954">
    <property type="term" value="F:NADH dehydrogenase activity"/>
    <property type="evidence" value="ECO:0007669"/>
    <property type="project" value="TreeGrafter"/>
</dbReference>
<dbReference type="KEGG" id="shx:4097440"/>
<feature type="transmembrane region" description="Helical" evidence="9">
    <location>
        <begin position="143"/>
        <end position="165"/>
    </location>
</feature>
<keyword evidence="5 9" id="KW-1133">Transmembrane helix</keyword>
<sequence>MYNSMYMLELVLSIESLIMTLLLVAFYIMSERKVLSYIQLRKGPNKVGIMGLLQSFADFIKLINKSKFNNFSFRSWFSLLGCIVLISCSVSMVIVYSLVNSNIWCNWILLYFLVVGSIVSYSTLLIGWCSWSKYSLISSIRVSFSSVMFEMILMCIMILFGLMYGGYSNPSVSSVMLFIAPLAFIAWLIVLLSESNRTPCDYSESESELVSGISVEYSSVLFLVIFACEYLIMFIFSWVSFIVFWSINEILIVINLMLFVVMRGSFSRLRFDIFVSVVWNYCVVVILVYLICLFSLL</sequence>
<dbReference type="Pfam" id="PF00146">
    <property type="entry name" value="NADHdh"/>
    <property type="match status" value="1"/>
</dbReference>
<accession>Q1I0N8</accession>
<dbReference type="AlphaFoldDB" id="Q1I0N8"/>
<evidence type="ECO:0000313" key="10">
    <source>
        <dbReference type="EMBL" id="AAZ57313.1"/>
    </source>
</evidence>
<reference evidence="10" key="2">
    <citation type="submission" date="2006-05" db="EMBL/GenBank/DDBJ databases">
        <authorList>
            <person name="Littlewood D.T.J."/>
            <person name="Lockyer A.E."/>
            <person name="Webster B.L."/>
            <person name="Johnston D.A."/>
            <person name="Le T.H."/>
        </authorList>
    </citation>
    <scope>NUCLEOTIDE SEQUENCE</scope>
</reference>
<dbReference type="PANTHER" id="PTHR11432">
    <property type="entry name" value="NADH DEHYDROGENASE SUBUNIT 1"/>
    <property type="match status" value="1"/>
</dbReference>
<gene>
    <name evidence="10" type="primary">NAD1</name>
</gene>
<feature type="transmembrane region" description="Helical" evidence="9">
    <location>
        <begin position="242"/>
        <end position="261"/>
    </location>
</feature>
<protein>
    <recommendedName>
        <fullName evidence="3 8">NADH-ubiquinone oxidoreductase chain 1</fullName>
        <ecNumber evidence="8">7.1.1.2</ecNumber>
    </recommendedName>
</protein>
<evidence type="ECO:0000256" key="1">
    <source>
        <dbReference type="ARBA" id="ARBA00004141"/>
    </source>
</evidence>
<comment type="catalytic activity">
    <reaction evidence="8">
        <text>a ubiquinone + NADH + 5 H(+)(in) = a ubiquinol + NAD(+) + 4 H(+)(out)</text>
        <dbReference type="Rhea" id="RHEA:29091"/>
        <dbReference type="Rhea" id="RHEA-COMP:9565"/>
        <dbReference type="Rhea" id="RHEA-COMP:9566"/>
        <dbReference type="ChEBI" id="CHEBI:15378"/>
        <dbReference type="ChEBI" id="CHEBI:16389"/>
        <dbReference type="ChEBI" id="CHEBI:17976"/>
        <dbReference type="ChEBI" id="CHEBI:57540"/>
        <dbReference type="ChEBI" id="CHEBI:57945"/>
        <dbReference type="EC" id="7.1.1.2"/>
    </reaction>
</comment>
<keyword evidence="4 7" id="KW-0812">Transmembrane</keyword>